<evidence type="ECO:0000256" key="11">
    <source>
        <dbReference type="ARBA" id="ARBA00022967"/>
    </source>
</evidence>
<keyword evidence="13 16" id="KW-0520">NAD</keyword>
<evidence type="ECO:0000256" key="3">
    <source>
        <dbReference type="ARBA" id="ARBA00007919"/>
    </source>
</evidence>
<organism evidence="19 20">
    <name type="scientific">Shewanella fodinae</name>
    <dbReference type="NCBI Taxonomy" id="552357"/>
    <lineage>
        <taxon>Bacteria</taxon>
        <taxon>Pseudomonadati</taxon>
        <taxon>Pseudomonadota</taxon>
        <taxon>Gammaproteobacteria</taxon>
        <taxon>Alteromonadales</taxon>
        <taxon>Shewanellaceae</taxon>
        <taxon>Shewanella</taxon>
    </lineage>
</organism>
<dbReference type="SUPFAM" id="SSF52467">
    <property type="entry name" value="DHS-like NAD/FAD-binding domain"/>
    <property type="match status" value="1"/>
</dbReference>
<comment type="caution">
    <text evidence="19">The sequence shown here is derived from an EMBL/GenBank/DDBJ whole genome shotgun (WGS) entry which is preliminary data.</text>
</comment>
<dbReference type="AlphaFoldDB" id="A0A4R2FMG2"/>
<dbReference type="NCBIfam" id="NF006974">
    <property type="entry name" value="PRK09444.1"/>
    <property type="match status" value="1"/>
</dbReference>
<feature type="transmembrane region" description="Helical" evidence="17">
    <location>
        <begin position="56"/>
        <end position="76"/>
    </location>
</feature>
<feature type="transmembrane region" description="Helical" evidence="17">
    <location>
        <begin position="6"/>
        <end position="24"/>
    </location>
</feature>
<evidence type="ECO:0000256" key="10">
    <source>
        <dbReference type="ARBA" id="ARBA00022857"/>
    </source>
</evidence>
<evidence type="ECO:0000256" key="14">
    <source>
        <dbReference type="ARBA" id="ARBA00023136"/>
    </source>
</evidence>
<dbReference type="FunFam" id="3.40.50.1220:FF:000002">
    <property type="entry name" value="NAD(P) transhydrogenase subunit beta"/>
    <property type="match status" value="1"/>
</dbReference>
<dbReference type="GO" id="GO:0050661">
    <property type="term" value="F:NADP binding"/>
    <property type="evidence" value="ECO:0007669"/>
    <property type="project" value="InterPro"/>
</dbReference>
<keyword evidence="9 17" id="KW-0812">Transmembrane</keyword>
<dbReference type="EC" id="7.1.1.1" evidence="5 16"/>
<dbReference type="PANTHER" id="PTHR44758">
    <property type="entry name" value="NAD(P) TRANSHYDROGENASE SUBUNIT BETA"/>
    <property type="match status" value="1"/>
</dbReference>
<evidence type="ECO:0000256" key="5">
    <source>
        <dbReference type="ARBA" id="ARBA00012943"/>
    </source>
</evidence>
<comment type="similarity">
    <text evidence="3 16">Belongs to the PNT beta subunit family.</text>
</comment>
<dbReference type="EMBL" id="SLWF01000003">
    <property type="protein sequence ID" value="TCN88911.1"/>
    <property type="molecule type" value="Genomic_DNA"/>
</dbReference>
<feature type="transmembrane region" description="Helical" evidence="17">
    <location>
        <begin position="272"/>
        <end position="292"/>
    </location>
</feature>
<evidence type="ECO:0000259" key="18">
    <source>
        <dbReference type="Pfam" id="PF02233"/>
    </source>
</evidence>
<comment type="catalytic activity">
    <reaction evidence="15 16">
        <text>NAD(+) + NADPH + H(+)(in) = NADH + NADP(+) + H(+)(out)</text>
        <dbReference type="Rhea" id="RHEA:47992"/>
        <dbReference type="ChEBI" id="CHEBI:15378"/>
        <dbReference type="ChEBI" id="CHEBI:57540"/>
        <dbReference type="ChEBI" id="CHEBI:57783"/>
        <dbReference type="ChEBI" id="CHEBI:57945"/>
        <dbReference type="ChEBI" id="CHEBI:58349"/>
        <dbReference type="EC" id="7.1.1.1"/>
    </reaction>
</comment>
<evidence type="ECO:0000256" key="4">
    <source>
        <dbReference type="ARBA" id="ARBA00011870"/>
    </source>
</evidence>
<evidence type="ECO:0000256" key="2">
    <source>
        <dbReference type="ARBA" id="ARBA00004429"/>
    </source>
</evidence>
<evidence type="ECO:0000313" key="19">
    <source>
        <dbReference type="EMBL" id="TCN88911.1"/>
    </source>
</evidence>
<accession>A0A4R2FMG2</accession>
<evidence type="ECO:0000256" key="9">
    <source>
        <dbReference type="ARBA" id="ARBA00022692"/>
    </source>
</evidence>
<feature type="transmembrane region" description="Helical" evidence="17">
    <location>
        <begin position="88"/>
        <end position="107"/>
    </location>
</feature>
<keyword evidence="11 16" id="KW-1278">Translocase</keyword>
<evidence type="ECO:0000256" key="17">
    <source>
        <dbReference type="SAM" id="Phobius"/>
    </source>
</evidence>
<evidence type="ECO:0000256" key="7">
    <source>
        <dbReference type="ARBA" id="ARBA00022475"/>
    </source>
</evidence>
<dbReference type="InterPro" id="IPR012136">
    <property type="entry name" value="NADH_DH_b"/>
</dbReference>
<dbReference type="PIRSF" id="PIRSF000204">
    <property type="entry name" value="PNTB"/>
    <property type="match status" value="1"/>
</dbReference>
<reference evidence="19 20" key="1">
    <citation type="submission" date="2019-03" db="EMBL/GenBank/DDBJ databases">
        <title>Freshwater and sediment microbial communities from various areas in North America, analyzing microbe dynamics in response to fracking.</title>
        <authorList>
            <person name="Lamendella R."/>
        </authorList>
    </citation>
    <scope>NUCLEOTIDE SEQUENCE [LARGE SCALE GENOMIC DNA]</scope>
    <source>
        <strain evidence="19 20">74A</strain>
    </source>
</reference>
<feature type="transmembrane region" description="Helical" evidence="17">
    <location>
        <begin position="248"/>
        <end position="266"/>
    </location>
</feature>
<sequence>MSQGLVTAAYIIAALCFILSLAGLSKQETAKQGNILGVTGMAIALIATILNPETTGVQWIILAMVIGGAIGVRLALKVEMTQMPELVAILHSFVGLAAVLVGFNSFIDLHPATTTSVVVTAGSDLQATLDAAAEAFKEAAKAAQHAQLTGAMLNIHLVEIFLGIFIGAVTFTGSIVAFGKLRGIISSKPLMLPQRHKLNLLAVVVSFVLLLYFVNVGGSTFAVLLMTLIALAFGWHLVASIGGADMPVVVSMLNSYSGWAAAAAGFMLSNDLLIVTGALVGSSGAILSYIMCKAMNRSFISVIAGGFGTDGATSSSDEELGEYRETTAEEVADLLKNSSSVIITPGYGMAVAQAQYPVAEITQKLRAMGIKVRFGIHPVAGRLPGHMNVLLAEAKVPYDIVLEMDEINDDFEDTDTVLVIGANDTVNPAAAEDPSSPIAGMPVLEVWKAQNVIAFKRSMNTGYAGVQNPLFFKDNTQMLFGDAKESVTAILNAL</sequence>
<evidence type="ECO:0000256" key="13">
    <source>
        <dbReference type="ARBA" id="ARBA00023027"/>
    </source>
</evidence>
<evidence type="ECO:0000256" key="12">
    <source>
        <dbReference type="ARBA" id="ARBA00022989"/>
    </source>
</evidence>
<evidence type="ECO:0000256" key="8">
    <source>
        <dbReference type="ARBA" id="ARBA00022519"/>
    </source>
</evidence>
<comment type="subcellular location">
    <subcellularLocation>
        <location evidence="2">Cell inner membrane</location>
        <topology evidence="2">Multi-pass membrane protein</topology>
    </subcellularLocation>
</comment>
<dbReference type="Gene3D" id="3.40.50.1220">
    <property type="entry name" value="TPP-binding domain"/>
    <property type="match status" value="1"/>
</dbReference>
<feature type="transmembrane region" description="Helical" evidence="17">
    <location>
        <begin position="160"/>
        <end position="178"/>
    </location>
</feature>
<comment type="function">
    <text evidence="1 16">The transhydrogenation between NADH and NADP is coupled to respiration and ATP hydrolysis and functions as a proton pump across the membrane.</text>
</comment>
<keyword evidence="8 16" id="KW-0997">Cell inner membrane</keyword>
<dbReference type="InterPro" id="IPR029035">
    <property type="entry name" value="DHS-like_NAD/FAD-binding_dom"/>
</dbReference>
<gene>
    <name evidence="19" type="ORF">EDC91_10392</name>
</gene>
<feature type="transmembrane region" description="Helical" evidence="17">
    <location>
        <begin position="198"/>
        <end position="215"/>
    </location>
</feature>
<keyword evidence="20" id="KW-1185">Reference proteome</keyword>
<dbReference type="Pfam" id="PF02233">
    <property type="entry name" value="PNTB"/>
    <property type="match status" value="1"/>
</dbReference>
<protein>
    <recommendedName>
        <fullName evidence="6 16">NAD(P) transhydrogenase subunit beta</fullName>
        <ecNumber evidence="5 16">7.1.1.1</ecNumber>
    </recommendedName>
    <alternativeName>
        <fullName evidence="16">Nicotinamide nucleotide transhydrogenase subunit beta</fullName>
    </alternativeName>
</protein>
<evidence type="ECO:0000256" key="6">
    <source>
        <dbReference type="ARBA" id="ARBA00014581"/>
    </source>
</evidence>
<comment type="subunit">
    <text evidence="4">Heterodimer of an alpha and a beta chain.</text>
</comment>
<evidence type="ECO:0000313" key="20">
    <source>
        <dbReference type="Proteomes" id="UP000294832"/>
    </source>
</evidence>
<dbReference type="Proteomes" id="UP000294832">
    <property type="component" value="Unassembled WGS sequence"/>
</dbReference>
<feature type="domain" description="NADP transhydrogenase beta-like" evidence="18">
    <location>
        <begin position="7"/>
        <end position="492"/>
    </location>
</feature>
<dbReference type="RefSeq" id="WP_133037854.1">
    <property type="nucleotide sequence ID" value="NZ_SLWF01000003.1"/>
</dbReference>
<keyword evidence="7 16" id="KW-1003">Cell membrane</keyword>
<name>A0A4R2FMG2_9GAMM</name>
<keyword evidence="14 16" id="KW-0472">Membrane</keyword>
<keyword evidence="10 16" id="KW-0521">NADP</keyword>
<proteinExistence type="inferred from homology"/>
<dbReference type="InterPro" id="IPR034300">
    <property type="entry name" value="PNTB-like"/>
</dbReference>
<feature type="transmembrane region" description="Helical" evidence="17">
    <location>
        <begin position="33"/>
        <end position="50"/>
    </location>
</feature>
<evidence type="ECO:0000256" key="1">
    <source>
        <dbReference type="ARBA" id="ARBA00003943"/>
    </source>
</evidence>
<keyword evidence="12 17" id="KW-1133">Transmembrane helix</keyword>
<dbReference type="PANTHER" id="PTHR44758:SF1">
    <property type="entry name" value="NAD(P) TRANSHYDROGENASE SUBUNIT BETA"/>
    <property type="match status" value="1"/>
</dbReference>
<dbReference type="GO" id="GO:0005886">
    <property type="term" value="C:plasma membrane"/>
    <property type="evidence" value="ECO:0007669"/>
    <property type="project" value="UniProtKB-SubCell"/>
</dbReference>
<evidence type="ECO:0000256" key="16">
    <source>
        <dbReference type="PIRNR" id="PIRNR000204"/>
    </source>
</evidence>
<dbReference type="GO" id="GO:0008750">
    <property type="term" value="F:proton-translocating NAD(P)+ transhydrogenase activity"/>
    <property type="evidence" value="ECO:0007669"/>
    <property type="project" value="UniProtKB-EC"/>
</dbReference>
<dbReference type="OrthoDB" id="9763786at2"/>
<evidence type="ECO:0000256" key="15">
    <source>
        <dbReference type="ARBA" id="ARBA00048202"/>
    </source>
</evidence>
<feature type="transmembrane region" description="Helical" evidence="17">
    <location>
        <begin position="221"/>
        <end position="241"/>
    </location>
</feature>